<dbReference type="EMBL" id="CP000393">
    <property type="protein sequence ID" value="ABG50611.1"/>
    <property type="molecule type" value="Genomic_DNA"/>
</dbReference>
<proteinExistence type="inferred from homology"/>
<dbReference type="CDD" id="cd00615">
    <property type="entry name" value="Orn_deC_like"/>
    <property type="match status" value="1"/>
</dbReference>
<comment type="cofactor">
    <cofactor evidence="1">
        <name>pyridoxal 5'-phosphate</name>
        <dbReference type="ChEBI" id="CHEBI:597326"/>
    </cofactor>
</comment>
<dbReference type="InterPro" id="IPR008286">
    <property type="entry name" value="Prn/Lys/Arg_de-COase_C"/>
</dbReference>
<evidence type="ECO:0000259" key="6">
    <source>
        <dbReference type="PROSITE" id="PS00703"/>
    </source>
</evidence>
<gene>
    <name evidence="7" type="ordered locus">Tery_1276</name>
</gene>
<dbReference type="InterPro" id="IPR000310">
    <property type="entry name" value="Orn/Lys/Arg_deCO2ase_major_dom"/>
</dbReference>
<evidence type="ECO:0000256" key="3">
    <source>
        <dbReference type="ARBA" id="ARBA00022793"/>
    </source>
</evidence>
<dbReference type="Pfam" id="PF01276">
    <property type="entry name" value="OKR_DC_1"/>
    <property type="match status" value="1"/>
</dbReference>
<dbReference type="KEGG" id="ter:Tery_1276"/>
<accession>Q116G3</accession>
<dbReference type="PROSITE" id="PS00703">
    <property type="entry name" value="OKR_DC_1"/>
    <property type="match status" value="1"/>
</dbReference>
<dbReference type="InterPro" id="IPR036633">
    <property type="entry name" value="Prn/Lys/Arg_de-COase_C_sf"/>
</dbReference>
<dbReference type="InterPro" id="IPR015424">
    <property type="entry name" value="PyrdxlP-dep_Trfase"/>
</dbReference>
<dbReference type="PANTHER" id="PTHR43277">
    <property type="entry name" value="ARGININE DECARBOXYLASE"/>
    <property type="match status" value="1"/>
</dbReference>
<feature type="domain" description="Orn/Lys/Arg decarboxylases family 1 pyridoxal-P attachment site" evidence="6">
    <location>
        <begin position="222"/>
        <end position="236"/>
    </location>
</feature>
<keyword evidence="4" id="KW-0663">Pyridoxal phosphate</keyword>
<dbReference type="eggNOG" id="COG1982">
    <property type="taxonomic scope" value="Bacteria"/>
</dbReference>
<dbReference type="OrthoDB" id="9815233at2"/>
<dbReference type="STRING" id="203124.Tery_1276"/>
<dbReference type="EC" id="4.1.1.19" evidence="7"/>
<evidence type="ECO:0000256" key="2">
    <source>
        <dbReference type="ARBA" id="ARBA00010671"/>
    </source>
</evidence>
<dbReference type="GO" id="GO:0008792">
    <property type="term" value="F:arginine decarboxylase activity"/>
    <property type="evidence" value="ECO:0007669"/>
    <property type="project" value="UniProtKB-EC"/>
</dbReference>
<dbReference type="SUPFAM" id="SSF53383">
    <property type="entry name" value="PLP-dependent transferases"/>
    <property type="match status" value="1"/>
</dbReference>
<dbReference type="SUPFAM" id="SSF55904">
    <property type="entry name" value="Ornithine decarboxylase C-terminal domain"/>
    <property type="match status" value="1"/>
</dbReference>
<dbReference type="RefSeq" id="WP_011610990.1">
    <property type="nucleotide sequence ID" value="NC_008312.1"/>
</dbReference>
<evidence type="ECO:0000256" key="4">
    <source>
        <dbReference type="ARBA" id="ARBA00022898"/>
    </source>
</evidence>
<dbReference type="AlphaFoldDB" id="Q116G3"/>
<keyword evidence="3" id="KW-0210">Decarboxylase</keyword>
<keyword evidence="5 7" id="KW-0456">Lyase</keyword>
<dbReference type="Gene3D" id="3.40.640.10">
    <property type="entry name" value="Type I PLP-dependent aspartate aminotransferase-like (Major domain)"/>
    <property type="match status" value="1"/>
</dbReference>
<sequence length="542" mass="59564">MFDQTKTPIVETLQNLTQKFHAPFYAPGHKHGKSIPQSLSELLGKKVFPADLPELPELDNLFAPDGVIQEAQELAAETFGALHTRFIVNGSTSGIIAGILATCGNGDKIILPRNIHQSVISGLILSGAIPIFIDPEYDLNWDIPLSITPESITQTLAKHPDTKAVMIVYPTYHGVCGNIRAIAQQVHKYNIPLLVDEAHGAHFAFHSELPIPALLSGADLSVQSTHKTLGAMTQASMLHVGSNRIDLDRLEQALQILQSSSPSYLLLASLDAARQQMALFGEELMSQTLELAKNARNRISQLSNYSVFNLKRREKKTEERNFTCLSKDSDLLKNRVKEDIGDSGAIFSNPNTQLPTPNYPPNFLIKNYFNPGFIALDLTRLTIKVSQIGFSGYQADEILHQELGVTCELPSFLNLTFIISPGNTKADINQLVTGLISLRHRGRINLPTNDGTKFDLKVNDFSIPISPRDAFFAQKNCLPIKKSVGYISAELICPYPPGIPVLIPGEIITEKHIQILEQVQANGGIIVGCSDPILKTIKVSRF</sequence>
<evidence type="ECO:0000313" key="7">
    <source>
        <dbReference type="EMBL" id="ABG50611.1"/>
    </source>
</evidence>
<name>Q116G3_TRIEI</name>
<dbReference type="PANTHER" id="PTHR43277:SF4">
    <property type="entry name" value="ARGININE DECARBOXYLASE"/>
    <property type="match status" value="1"/>
</dbReference>
<evidence type="ECO:0000256" key="1">
    <source>
        <dbReference type="ARBA" id="ARBA00001933"/>
    </source>
</evidence>
<organism evidence="7">
    <name type="scientific">Trichodesmium erythraeum (strain IMS101)</name>
    <dbReference type="NCBI Taxonomy" id="203124"/>
    <lineage>
        <taxon>Bacteria</taxon>
        <taxon>Bacillati</taxon>
        <taxon>Cyanobacteriota</taxon>
        <taxon>Cyanophyceae</taxon>
        <taxon>Oscillatoriophycideae</taxon>
        <taxon>Oscillatoriales</taxon>
        <taxon>Microcoleaceae</taxon>
        <taxon>Trichodesmium</taxon>
    </lineage>
</organism>
<reference evidence="7" key="1">
    <citation type="submission" date="2006-06" db="EMBL/GenBank/DDBJ databases">
        <title>Complete sequence of Trichodesmium erythraeum IMS101.</title>
        <authorList>
            <consortium name="US DOE Joint Genome Institute"/>
            <person name="Copeland A."/>
            <person name="Lucas S."/>
            <person name="Lapidus A."/>
            <person name="Barry K."/>
            <person name="Detter J.C."/>
            <person name="Glavina del Rio T."/>
            <person name="Hammon N."/>
            <person name="Israni S."/>
            <person name="Dalin E."/>
            <person name="Tice H."/>
            <person name="Pitluck S."/>
            <person name="Kiss H."/>
            <person name="Munk A.C."/>
            <person name="Brettin T."/>
            <person name="Bruce D."/>
            <person name="Han C."/>
            <person name="Tapia R."/>
            <person name="Gilna P."/>
            <person name="Schmutz J."/>
            <person name="Larimer F."/>
            <person name="Land M."/>
            <person name="Hauser L."/>
            <person name="Kyrpides N."/>
            <person name="Kim E."/>
            <person name="Richardson P."/>
        </authorList>
    </citation>
    <scope>NUCLEOTIDE SEQUENCE [LARGE SCALE GENOMIC DNA]</scope>
    <source>
        <strain evidence="7">IMS101</strain>
    </source>
</reference>
<comment type="similarity">
    <text evidence="2">Belongs to the Orn/Lys/Arg decarboxylase class-I family.</text>
</comment>
<evidence type="ECO:0000256" key="5">
    <source>
        <dbReference type="ARBA" id="ARBA00023239"/>
    </source>
</evidence>
<dbReference type="InterPro" id="IPR015421">
    <property type="entry name" value="PyrdxlP-dep_Trfase_major"/>
</dbReference>
<dbReference type="Pfam" id="PF03711">
    <property type="entry name" value="OKR_DC_1_C"/>
    <property type="match status" value="1"/>
</dbReference>
<protein>
    <submittedName>
        <fullName evidence="7">Arginine decarboxylase</fullName>
        <ecNumber evidence="7">4.1.1.19</ecNumber>
    </submittedName>
</protein>
<dbReference type="Gene3D" id="3.90.105.10">
    <property type="entry name" value="Molybdopterin biosynthesis moea protein, domain 2"/>
    <property type="match status" value="1"/>
</dbReference>
<dbReference type="HOGENOM" id="CLU_025925_2_0_3"/>
<dbReference type="InterPro" id="IPR052357">
    <property type="entry name" value="Orn_Lys_Arg_decarboxylase-I"/>
</dbReference>